<comment type="similarity">
    <text evidence="1 7">Belongs to the N(4)/N(6)-methyltransferase family.</text>
</comment>
<dbReference type="InterPro" id="IPR012327">
    <property type="entry name" value="MeTrfase_D12"/>
</dbReference>
<comment type="catalytic activity">
    <reaction evidence="6 7">
        <text>a 2'-deoxyadenosine in DNA + S-adenosyl-L-methionine = an N(6)-methyl-2'-deoxyadenosine in DNA + S-adenosyl-L-homocysteine + H(+)</text>
        <dbReference type="Rhea" id="RHEA:15197"/>
        <dbReference type="Rhea" id="RHEA-COMP:12418"/>
        <dbReference type="Rhea" id="RHEA-COMP:12419"/>
        <dbReference type="ChEBI" id="CHEBI:15378"/>
        <dbReference type="ChEBI" id="CHEBI:57856"/>
        <dbReference type="ChEBI" id="CHEBI:59789"/>
        <dbReference type="ChEBI" id="CHEBI:90615"/>
        <dbReference type="ChEBI" id="CHEBI:90616"/>
        <dbReference type="EC" id="2.1.1.72"/>
    </reaction>
</comment>
<dbReference type="RefSeq" id="WP_066079357.1">
    <property type="nucleotide sequence ID" value="NZ_CP181246.1"/>
</dbReference>
<dbReference type="InterPro" id="IPR002052">
    <property type="entry name" value="DNA_methylase_N6_adenine_CS"/>
</dbReference>
<dbReference type="REBASE" id="378146">
    <property type="entry name" value="M.Bde10295ORF69P"/>
</dbReference>
<dbReference type="EC" id="2.1.1.72" evidence="2 7"/>
<dbReference type="GO" id="GO:0043565">
    <property type="term" value="F:sequence-specific DNA binding"/>
    <property type="evidence" value="ECO:0007669"/>
    <property type="project" value="TreeGrafter"/>
</dbReference>
<dbReference type="InterPro" id="IPR012263">
    <property type="entry name" value="M_m6A_EcoRV"/>
</dbReference>
<dbReference type="GO" id="GO:0032259">
    <property type="term" value="P:methylation"/>
    <property type="evidence" value="ECO:0007669"/>
    <property type="project" value="UniProtKB-KW"/>
</dbReference>
<dbReference type="InterPro" id="IPR029063">
    <property type="entry name" value="SAM-dependent_MTases_sf"/>
</dbReference>
<dbReference type="PROSITE" id="PS00092">
    <property type="entry name" value="N6_MTASE"/>
    <property type="match status" value="1"/>
</dbReference>
<evidence type="ECO:0000256" key="5">
    <source>
        <dbReference type="ARBA" id="ARBA00022691"/>
    </source>
</evidence>
<dbReference type="GO" id="GO:0009307">
    <property type="term" value="P:DNA restriction-modification system"/>
    <property type="evidence" value="ECO:0007669"/>
    <property type="project" value="InterPro"/>
</dbReference>
<dbReference type="Gene3D" id="3.40.50.150">
    <property type="entry name" value="Vaccinia Virus protein VP39"/>
    <property type="match status" value="1"/>
</dbReference>
<evidence type="ECO:0000256" key="7">
    <source>
        <dbReference type="RuleBase" id="RU361257"/>
    </source>
</evidence>
<sequence length="301" mass="34041">MSFIASPLNYIGGKYKLLNQIMPLLPPSACFLDLFCGGGNVGINARADTVIFNDKNAELIALLDYLRQHPADDIAAGVFSAIERFGLSDSARHGYAHYGCDSSKGLGSRNKEAFLALRRAYNESRDTALLYALVIFSFNNQIRFNRQGEFNLPVGKRDFNVRMQEKLQRFCARLGEIDAVFRTDDFRRIDLSALPPDTLVYCDPPYLITLAGYNEQGGWTEQDERDLLDFLDRCHAHGLKFALSNVLQAKNRENTLLAEWLGARGYRCHFLDKNYANSNYQRKERQSVSTEVLITNYAPPA</sequence>
<dbReference type="Pfam" id="PF02086">
    <property type="entry name" value="MethyltransfD12"/>
    <property type="match status" value="1"/>
</dbReference>
<evidence type="ECO:0000256" key="1">
    <source>
        <dbReference type="ARBA" id="ARBA00006594"/>
    </source>
</evidence>
<name>A0A378UD96_BERDE</name>
<evidence type="ECO:0000313" key="9">
    <source>
        <dbReference type="Proteomes" id="UP000254651"/>
    </source>
</evidence>
<protein>
    <recommendedName>
        <fullName evidence="2 7">Site-specific DNA-methyltransferase (adenine-specific)</fullName>
        <ecNumber evidence="2 7">2.1.1.72</ecNumber>
    </recommendedName>
</protein>
<dbReference type="PIRSF" id="PIRSF000398">
    <property type="entry name" value="M_m6A_EcoRV"/>
    <property type="match status" value="1"/>
</dbReference>
<keyword evidence="4 7" id="KW-0808">Transferase</keyword>
<proteinExistence type="inferred from homology"/>
<evidence type="ECO:0000256" key="4">
    <source>
        <dbReference type="ARBA" id="ARBA00022679"/>
    </source>
</evidence>
<evidence type="ECO:0000256" key="3">
    <source>
        <dbReference type="ARBA" id="ARBA00022603"/>
    </source>
</evidence>
<dbReference type="EMBL" id="UGQS01000001">
    <property type="protein sequence ID" value="STZ75346.1"/>
    <property type="molecule type" value="Genomic_DNA"/>
</dbReference>
<evidence type="ECO:0000256" key="2">
    <source>
        <dbReference type="ARBA" id="ARBA00011900"/>
    </source>
</evidence>
<dbReference type="PANTHER" id="PTHR30481">
    <property type="entry name" value="DNA ADENINE METHYLASE"/>
    <property type="match status" value="1"/>
</dbReference>
<gene>
    <name evidence="8" type="primary">fokIM</name>
    <name evidence="8" type="ORF">NCTC10295_00069</name>
</gene>
<dbReference type="SUPFAM" id="SSF53335">
    <property type="entry name" value="S-adenosyl-L-methionine-dependent methyltransferases"/>
    <property type="match status" value="1"/>
</dbReference>
<evidence type="ECO:0000313" key="8">
    <source>
        <dbReference type="EMBL" id="STZ75346.1"/>
    </source>
</evidence>
<dbReference type="InterPro" id="IPR023095">
    <property type="entry name" value="Ade_MeTrfase_dom_2"/>
</dbReference>
<organism evidence="8 9">
    <name type="scientific">Bergeriella denitrificans</name>
    <name type="common">Neisseria denitrificans</name>
    <dbReference type="NCBI Taxonomy" id="494"/>
    <lineage>
        <taxon>Bacteria</taxon>
        <taxon>Pseudomonadati</taxon>
        <taxon>Pseudomonadota</taxon>
        <taxon>Betaproteobacteria</taxon>
        <taxon>Neisseriales</taxon>
        <taxon>Neisseriaceae</taxon>
        <taxon>Bergeriella</taxon>
    </lineage>
</organism>
<dbReference type="PRINTS" id="PR00505">
    <property type="entry name" value="D12N6MTFRASE"/>
</dbReference>
<dbReference type="GO" id="GO:1904047">
    <property type="term" value="F:S-adenosyl-L-methionine binding"/>
    <property type="evidence" value="ECO:0007669"/>
    <property type="project" value="TreeGrafter"/>
</dbReference>
<dbReference type="NCBIfam" id="TIGR00571">
    <property type="entry name" value="dam"/>
    <property type="match status" value="1"/>
</dbReference>
<dbReference type="Gene3D" id="1.10.1020.10">
    <property type="entry name" value="Adenine-specific Methyltransferase, Domain 2"/>
    <property type="match status" value="1"/>
</dbReference>
<dbReference type="PANTHER" id="PTHR30481:SF3">
    <property type="entry name" value="DNA ADENINE METHYLASE"/>
    <property type="match status" value="1"/>
</dbReference>
<dbReference type="AlphaFoldDB" id="A0A378UD96"/>
<keyword evidence="3 7" id="KW-0489">Methyltransferase</keyword>
<dbReference type="GO" id="GO:0006298">
    <property type="term" value="P:mismatch repair"/>
    <property type="evidence" value="ECO:0007669"/>
    <property type="project" value="TreeGrafter"/>
</dbReference>
<keyword evidence="5 7" id="KW-0949">S-adenosyl-L-methionine</keyword>
<reference evidence="8 9" key="1">
    <citation type="submission" date="2018-06" db="EMBL/GenBank/DDBJ databases">
        <authorList>
            <consortium name="Pathogen Informatics"/>
            <person name="Doyle S."/>
        </authorList>
    </citation>
    <scope>NUCLEOTIDE SEQUENCE [LARGE SCALE GENOMIC DNA]</scope>
    <source>
        <strain evidence="8 9">NCTC10295</strain>
    </source>
</reference>
<accession>A0A378UD96</accession>
<dbReference type="GO" id="GO:0009007">
    <property type="term" value="F:site-specific DNA-methyltransferase (adenine-specific) activity"/>
    <property type="evidence" value="ECO:0007669"/>
    <property type="project" value="UniProtKB-UniRule"/>
</dbReference>
<dbReference type="Proteomes" id="UP000254651">
    <property type="component" value="Unassembled WGS sequence"/>
</dbReference>
<evidence type="ECO:0000256" key="6">
    <source>
        <dbReference type="ARBA" id="ARBA00047942"/>
    </source>
</evidence>
<keyword evidence="9" id="KW-1185">Reference proteome</keyword>